<sequence>MNQMNEEFQQKFQQLLQLKDIYNTREVLPLRMQRLKLFDINFQLKQIRHQQQKRLDQIINSSIKSQPSQQIETSQDTVTKQFSSQIIVDQQNICLSCDKYIFEKRVELFCQNKFHHSYHSTCLATIMKNQLKLECIYFYCLCKSQIKIGQIFKQRAVDLEVYVNKLMENQLNYMKKSLPNIKLCANKDCDFFWVCKNSGKIRSQSYKTSQSPLKIYRISYVNYCPTCRFQ</sequence>
<name>A0A8S1KXZ1_9CILI</name>
<reference evidence="1" key="1">
    <citation type="submission" date="2021-01" db="EMBL/GenBank/DDBJ databases">
        <authorList>
            <consortium name="Genoscope - CEA"/>
            <person name="William W."/>
        </authorList>
    </citation>
    <scope>NUCLEOTIDE SEQUENCE</scope>
</reference>
<protein>
    <submittedName>
        <fullName evidence="1">Uncharacterized protein</fullName>
    </submittedName>
</protein>
<proteinExistence type="predicted"/>
<dbReference type="Proteomes" id="UP000692954">
    <property type="component" value="Unassembled WGS sequence"/>
</dbReference>
<dbReference type="OrthoDB" id="299213at2759"/>
<organism evidence="1 2">
    <name type="scientific">Paramecium sonneborni</name>
    <dbReference type="NCBI Taxonomy" id="65129"/>
    <lineage>
        <taxon>Eukaryota</taxon>
        <taxon>Sar</taxon>
        <taxon>Alveolata</taxon>
        <taxon>Ciliophora</taxon>
        <taxon>Intramacronucleata</taxon>
        <taxon>Oligohymenophorea</taxon>
        <taxon>Peniculida</taxon>
        <taxon>Parameciidae</taxon>
        <taxon>Paramecium</taxon>
    </lineage>
</organism>
<evidence type="ECO:0000313" key="2">
    <source>
        <dbReference type="Proteomes" id="UP000692954"/>
    </source>
</evidence>
<accession>A0A8S1KXZ1</accession>
<dbReference type="EMBL" id="CAJJDN010000012">
    <property type="protein sequence ID" value="CAD8058302.1"/>
    <property type="molecule type" value="Genomic_DNA"/>
</dbReference>
<gene>
    <name evidence="1" type="ORF">PSON_ATCC_30995.1.T0120133</name>
</gene>
<keyword evidence="2" id="KW-1185">Reference proteome</keyword>
<evidence type="ECO:0000313" key="1">
    <source>
        <dbReference type="EMBL" id="CAD8058302.1"/>
    </source>
</evidence>
<comment type="caution">
    <text evidence="1">The sequence shown here is derived from an EMBL/GenBank/DDBJ whole genome shotgun (WGS) entry which is preliminary data.</text>
</comment>
<dbReference type="AlphaFoldDB" id="A0A8S1KXZ1"/>